<dbReference type="PANTHER" id="PTHR12283">
    <property type="entry name" value="GLUTAMINYL-PEPTIDE CYCLOTRANSFERASE"/>
    <property type="match status" value="1"/>
</dbReference>
<dbReference type="EC" id="3.4.-.-" evidence="3"/>
<evidence type="ECO:0000256" key="5">
    <source>
        <dbReference type="SAM" id="Phobius"/>
    </source>
</evidence>
<keyword evidence="3" id="KW-0645">Protease</keyword>
<dbReference type="InterPro" id="IPR007484">
    <property type="entry name" value="Peptidase_M28"/>
</dbReference>
<accession>A0AAJ0H5V9</accession>
<dbReference type="Pfam" id="PF04389">
    <property type="entry name" value="Peptidase_M28"/>
    <property type="match status" value="1"/>
</dbReference>
<keyword evidence="3" id="KW-0378">Hydrolase</keyword>
<keyword evidence="5" id="KW-0812">Transmembrane</keyword>
<dbReference type="Proteomes" id="UP001275084">
    <property type="component" value="Unassembled WGS sequence"/>
</dbReference>
<keyword evidence="1" id="KW-0808">Transferase</keyword>
<organism evidence="7 8">
    <name type="scientific">Lasiosphaeria hispida</name>
    <dbReference type="NCBI Taxonomy" id="260671"/>
    <lineage>
        <taxon>Eukaryota</taxon>
        <taxon>Fungi</taxon>
        <taxon>Dikarya</taxon>
        <taxon>Ascomycota</taxon>
        <taxon>Pezizomycotina</taxon>
        <taxon>Sordariomycetes</taxon>
        <taxon>Sordariomycetidae</taxon>
        <taxon>Sordariales</taxon>
        <taxon>Lasiosphaeriaceae</taxon>
        <taxon>Lasiosphaeria</taxon>
    </lineage>
</organism>
<keyword evidence="3" id="KW-0862">Zinc</keyword>
<protein>
    <recommendedName>
        <fullName evidence="3">Peptide hydrolase</fullName>
        <ecNumber evidence="3">3.4.-.-</ecNumber>
    </recommendedName>
</protein>
<evidence type="ECO:0000256" key="3">
    <source>
        <dbReference type="RuleBase" id="RU361240"/>
    </source>
</evidence>
<dbReference type="SUPFAM" id="SSF53187">
    <property type="entry name" value="Zn-dependent exopeptidases"/>
    <property type="match status" value="1"/>
</dbReference>
<gene>
    <name evidence="7" type="ORF">B0T25DRAFT_557468</name>
</gene>
<dbReference type="CDD" id="cd03880">
    <property type="entry name" value="M28_QC_like"/>
    <property type="match status" value="1"/>
</dbReference>
<dbReference type="GO" id="GO:0006508">
    <property type="term" value="P:proteolysis"/>
    <property type="evidence" value="ECO:0007669"/>
    <property type="project" value="UniProtKB-KW"/>
</dbReference>
<dbReference type="InterPro" id="IPR037457">
    <property type="entry name" value="M28_QC"/>
</dbReference>
<sequence length="394" mass="43627">MIRHCTSVFAAGGQYTRCGPLFIWHLVLAATTALAYTQLSDDSLRRIQSGGSDFDVDTGALLAPILIPRVPGTPGSQKARDHFLDFFATQLPAWTVEWHNSTWTTPATGNRLVPFSNLIFRRDPPWAPAGDVGRLTLAAHYDTLYRPEGFIGAIDSAVPCAIMMQVARGIDEALTRKWEAMEASGEAGGGLEEEKGVQIIFLDGEEAWITWTDTDSLYGSRALAQAWETSPHDGVSAFSTPLESISLFVLLDLLGAAKPNIPSYFEKTHWAYQHLAAAEERLRKLGILETKRYAEPFLSESRKRPHQFSGGFVLDDHVPFMERGVDILHIIPTPFPPVWHTMDDNGAHLDAPTIRDWSRIVSVFVAEWMELDGLLPPPPSEATEGKAYSEKSEL</sequence>
<proteinExistence type="inferred from homology"/>
<dbReference type="Gene3D" id="3.40.630.10">
    <property type="entry name" value="Zn peptidases"/>
    <property type="match status" value="1"/>
</dbReference>
<feature type="transmembrane region" description="Helical" evidence="5">
    <location>
        <begin position="21"/>
        <end position="39"/>
    </location>
</feature>
<feature type="compositionally biased region" description="Basic and acidic residues" evidence="4">
    <location>
        <begin position="383"/>
        <end position="394"/>
    </location>
</feature>
<dbReference type="EMBL" id="JAUIQD010000008">
    <property type="protein sequence ID" value="KAK3341134.1"/>
    <property type="molecule type" value="Genomic_DNA"/>
</dbReference>
<keyword evidence="5" id="KW-1133">Transmembrane helix</keyword>
<evidence type="ECO:0000313" key="8">
    <source>
        <dbReference type="Proteomes" id="UP001275084"/>
    </source>
</evidence>
<keyword evidence="2" id="KW-0012">Acyltransferase</keyword>
<evidence type="ECO:0000259" key="6">
    <source>
        <dbReference type="Pfam" id="PF04389"/>
    </source>
</evidence>
<reference evidence="7" key="1">
    <citation type="journal article" date="2023" name="Mol. Phylogenet. Evol.">
        <title>Genome-scale phylogeny and comparative genomics of the fungal order Sordariales.</title>
        <authorList>
            <person name="Hensen N."/>
            <person name="Bonometti L."/>
            <person name="Westerberg I."/>
            <person name="Brannstrom I.O."/>
            <person name="Guillou S."/>
            <person name="Cros-Aarteil S."/>
            <person name="Calhoun S."/>
            <person name="Haridas S."/>
            <person name="Kuo A."/>
            <person name="Mondo S."/>
            <person name="Pangilinan J."/>
            <person name="Riley R."/>
            <person name="LaButti K."/>
            <person name="Andreopoulos B."/>
            <person name="Lipzen A."/>
            <person name="Chen C."/>
            <person name="Yan M."/>
            <person name="Daum C."/>
            <person name="Ng V."/>
            <person name="Clum A."/>
            <person name="Steindorff A."/>
            <person name="Ohm R.A."/>
            <person name="Martin F."/>
            <person name="Silar P."/>
            <person name="Natvig D.O."/>
            <person name="Lalanne C."/>
            <person name="Gautier V."/>
            <person name="Ament-Velasquez S.L."/>
            <person name="Kruys A."/>
            <person name="Hutchinson M.I."/>
            <person name="Powell A.J."/>
            <person name="Barry K."/>
            <person name="Miller A.N."/>
            <person name="Grigoriev I.V."/>
            <person name="Debuchy R."/>
            <person name="Gladieux P."/>
            <person name="Hiltunen Thoren M."/>
            <person name="Johannesson H."/>
        </authorList>
    </citation>
    <scope>NUCLEOTIDE SEQUENCE</scope>
    <source>
        <strain evidence="7">CBS 955.72</strain>
    </source>
</reference>
<comment type="caution">
    <text evidence="7">The sequence shown here is derived from an EMBL/GenBank/DDBJ whole genome shotgun (WGS) entry which is preliminary data.</text>
</comment>
<evidence type="ECO:0000256" key="1">
    <source>
        <dbReference type="ARBA" id="ARBA00022679"/>
    </source>
</evidence>
<keyword evidence="5" id="KW-0472">Membrane</keyword>
<dbReference type="InterPro" id="IPR040234">
    <property type="entry name" value="QC/QCL"/>
</dbReference>
<dbReference type="PANTHER" id="PTHR12283:SF6">
    <property type="entry name" value="GLUTAMINYL-PEPTIDE CYCLOTRANSFERASE-RELATED"/>
    <property type="match status" value="1"/>
</dbReference>
<comment type="similarity">
    <text evidence="3">Belongs to the peptidase M28 family.</text>
</comment>
<evidence type="ECO:0000313" key="7">
    <source>
        <dbReference type="EMBL" id="KAK3341134.1"/>
    </source>
</evidence>
<feature type="domain" description="Peptidase M28" evidence="6">
    <location>
        <begin position="134"/>
        <end position="364"/>
    </location>
</feature>
<feature type="region of interest" description="Disordered" evidence="4">
    <location>
        <begin position="375"/>
        <end position="394"/>
    </location>
</feature>
<dbReference type="GO" id="GO:0008270">
    <property type="term" value="F:zinc ion binding"/>
    <property type="evidence" value="ECO:0007669"/>
    <property type="project" value="TreeGrafter"/>
</dbReference>
<keyword evidence="3" id="KW-0479">Metal-binding</keyword>
<reference evidence="7" key="2">
    <citation type="submission" date="2023-06" db="EMBL/GenBank/DDBJ databases">
        <authorList>
            <consortium name="Lawrence Berkeley National Laboratory"/>
            <person name="Haridas S."/>
            <person name="Hensen N."/>
            <person name="Bonometti L."/>
            <person name="Westerberg I."/>
            <person name="Brannstrom I.O."/>
            <person name="Guillou S."/>
            <person name="Cros-Aarteil S."/>
            <person name="Calhoun S."/>
            <person name="Kuo A."/>
            <person name="Mondo S."/>
            <person name="Pangilinan J."/>
            <person name="Riley R."/>
            <person name="Labutti K."/>
            <person name="Andreopoulos B."/>
            <person name="Lipzen A."/>
            <person name="Chen C."/>
            <person name="Yanf M."/>
            <person name="Daum C."/>
            <person name="Ng V."/>
            <person name="Clum A."/>
            <person name="Steindorff A."/>
            <person name="Ohm R."/>
            <person name="Martin F."/>
            <person name="Silar P."/>
            <person name="Natvig D."/>
            <person name="Lalanne C."/>
            <person name="Gautier V."/>
            <person name="Ament-Velasquez S.L."/>
            <person name="Kruys A."/>
            <person name="Hutchinson M.I."/>
            <person name="Powell A.J."/>
            <person name="Barry K."/>
            <person name="Miller A.N."/>
            <person name="Grigoriev I.V."/>
            <person name="Debuchy R."/>
            <person name="Gladieux P."/>
            <person name="Thoren M.H."/>
            <person name="Johannesson H."/>
        </authorList>
    </citation>
    <scope>NUCLEOTIDE SEQUENCE</scope>
    <source>
        <strain evidence="7">CBS 955.72</strain>
    </source>
</reference>
<evidence type="ECO:0000256" key="2">
    <source>
        <dbReference type="ARBA" id="ARBA00023315"/>
    </source>
</evidence>
<dbReference type="AlphaFoldDB" id="A0AAJ0H5V9"/>
<keyword evidence="8" id="KW-1185">Reference proteome</keyword>
<dbReference type="GO" id="GO:0008233">
    <property type="term" value="F:peptidase activity"/>
    <property type="evidence" value="ECO:0007669"/>
    <property type="project" value="UniProtKB-KW"/>
</dbReference>
<dbReference type="GO" id="GO:0016603">
    <property type="term" value="F:glutaminyl-peptide cyclotransferase activity"/>
    <property type="evidence" value="ECO:0007669"/>
    <property type="project" value="InterPro"/>
</dbReference>
<name>A0AAJ0H5V9_9PEZI</name>
<evidence type="ECO:0000256" key="4">
    <source>
        <dbReference type="SAM" id="MobiDB-lite"/>
    </source>
</evidence>